<proteinExistence type="predicted"/>
<gene>
    <name evidence="2" type="ORF">AUC68_09995</name>
</gene>
<reference evidence="2 3" key="1">
    <citation type="journal article" date="2016" name="Environ. Microbiol.">
        <title>New Methyloceanibacter diversity from North Sea sediments includes methanotroph containing solely the soluble methane monooxygenase.</title>
        <authorList>
            <person name="Vekeman B."/>
            <person name="Kerckhof F.M."/>
            <person name="Cremers G."/>
            <person name="de Vos P."/>
            <person name="Vandamme P."/>
            <person name="Boon N."/>
            <person name="Op den Camp H.J."/>
            <person name="Heylen K."/>
        </authorList>
    </citation>
    <scope>NUCLEOTIDE SEQUENCE [LARGE SCALE GENOMIC DNA]</scope>
    <source>
        <strain evidence="2 3">R-67174</strain>
    </source>
</reference>
<dbReference type="PANTHER" id="PTHR47738">
    <property type="entry name" value="PTS SYSTEM FRUCTOSE-LIKE EIIA COMPONENT-RELATED"/>
    <property type="match status" value="1"/>
</dbReference>
<dbReference type="Pfam" id="PF00359">
    <property type="entry name" value="PTS_EIIA_2"/>
    <property type="match status" value="1"/>
</dbReference>
<dbReference type="EMBL" id="LPWG01000014">
    <property type="protein sequence ID" value="ODR97868.1"/>
    <property type="molecule type" value="Genomic_DNA"/>
</dbReference>
<dbReference type="InterPro" id="IPR051541">
    <property type="entry name" value="PTS_SugarTrans_NitroReg"/>
</dbReference>
<dbReference type="PROSITE" id="PS51094">
    <property type="entry name" value="PTS_EIIA_TYPE_2"/>
    <property type="match status" value="1"/>
</dbReference>
<dbReference type="InterPro" id="IPR002178">
    <property type="entry name" value="PTS_EIIA_type-2_dom"/>
</dbReference>
<dbReference type="RefSeq" id="WP_069438196.1">
    <property type="nucleotide sequence ID" value="NZ_LPWG01000014.1"/>
</dbReference>
<accession>A0A1E3VWE6</accession>
<sequence>MQIVDFLAPTDVVLGVRAADKHQLLRELSAQAAAGAGLDPDEVAMKLAKREELGSTGVGNGVALPHARIAGLKLPFGFLARLHQAIDFDAIDDQPVDIVFLLLLPETENGEQLNALACAARALRKPERLYSIRNAVDREAVYGAITAD</sequence>
<dbReference type="AlphaFoldDB" id="A0A1E3VWE6"/>
<dbReference type="OrthoDB" id="95460at2"/>
<dbReference type="STRING" id="1774968.AUC68_09995"/>
<evidence type="ECO:0000313" key="3">
    <source>
        <dbReference type="Proteomes" id="UP000094501"/>
    </source>
</evidence>
<dbReference type="GO" id="GO:0030295">
    <property type="term" value="F:protein kinase activator activity"/>
    <property type="evidence" value="ECO:0007669"/>
    <property type="project" value="TreeGrafter"/>
</dbReference>
<dbReference type="PANTHER" id="PTHR47738:SF1">
    <property type="entry name" value="NITROGEN REGULATORY PROTEIN"/>
    <property type="match status" value="1"/>
</dbReference>
<protein>
    <recommendedName>
        <fullName evidence="1">PTS EIIA type-2 domain-containing protein</fullName>
    </recommendedName>
</protein>
<dbReference type="Gene3D" id="3.40.930.10">
    <property type="entry name" value="Mannitol-specific EII, Chain A"/>
    <property type="match status" value="1"/>
</dbReference>
<comment type="caution">
    <text evidence="2">The sequence shown here is derived from an EMBL/GenBank/DDBJ whole genome shotgun (WGS) entry which is preliminary data.</text>
</comment>
<keyword evidence="3" id="KW-1185">Reference proteome</keyword>
<dbReference type="InterPro" id="IPR016152">
    <property type="entry name" value="PTrfase/Anion_transptr"/>
</dbReference>
<feature type="domain" description="PTS EIIA type-2" evidence="1">
    <location>
        <begin position="5"/>
        <end position="148"/>
    </location>
</feature>
<name>A0A1E3VWE6_9HYPH</name>
<dbReference type="CDD" id="cd00211">
    <property type="entry name" value="PTS_IIA_fru"/>
    <property type="match status" value="1"/>
</dbReference>
<evidence type="ECO:0000313" key="2">
    <source>
        <dbReference type="EMBL" id="ODR97868.1"/>
    </source>
</evidence>
<dbReference type="PROSITE" id="PS00372">
    <property type="entry name" value="PTS_EIIA_TYPE_2_HIS"/>
    <property type="match status" value="1"/>
</dbReference>
<evidence type="ECO:0000259" key="1">
    <source>
        <dbReference type="PROSITE" id="PS51094"/>
    </source>
</evidence>
<dbReference type="SUPFAM" id="SSF55804">
    <property type="entry name" value="Phoshotransferase/anion transport protein"/>
    <property type="match status" value="1"/>
</dbReference>
<organism evidence="2 3">
    <name type="scientific">Methyloceanibacter methanicus</name>
    <dbReference type="NCBI Taxonomy" id="1774968"/>
    <lineage>
        <taxon>Bacteria</taxon>
        <taxon>Pseudomonadati</taxon>
        <taxon>Pseudomonadota</taxon>
        <taxon>Alphaproteobacteria</taxon>
        <taxon>Hyphomicrobiales</taxon>
        <taxon>Hyphomicrobiaceae</taxon>
        <taxon>Methyloceanibacter</taxon>
    </lineage>
</organism>
<dbReference type="Proteomes" id="UP000094501">
    <property type="component" value="Unassembled WGS sequence"/>
</dbReference>